<gene>
    <name evidence="1" type="ORF">D271_02509</name>
</gene>
<keyword evidence="2" id="KW-1185">Reference proteome</keyword>
<accession>M5J6I0</accession>
<evidence type="ECO:0000313" key="1">
    <source>
        <dbReference type="EMBL" id="EKW99415.1"/>
    </source>
</evidence>
<protein>
    <submittedName>
        <fullName evidence="1">Uncharacterized protein</fullName>
    </submittedName>
</protein>
<evidence type="ECO:0000313" key="2">
    <source>
        <dbReference type="Proteomes" id="UP000011912"/>
    </source>
</evidence>
<comment type="caution">
    <text evidence="1">The sequence shown here is derived from an EMBL/GenBank/DDBJ whole genome shotgun (WGS) entry which is preliminary data.</text>
</comment>
<organism evidence="1 2">
    <name type="scientific">Ligilactobacillus saerimneri 30a</name>
    <dbReference type="NCBI Taxonomy" id="1227363"/>
    <lineage>
        <taxon>Bacteria</taxon>
        <taxon>Bacillati</taxon>
        <taxon>Bacillota</taxon>
        <taxon>Bacilli</taxon>
        <taxon>Lactobacillales</taxon>
        <taxon>Lactobacillaceae</taxon>
        <taxon>Ligilactobacillus</taxon>
    </lineage>
</organism>
<dbReference type="STRING" id="1227363.D271_02509"/>
<dbReference type="AlphaFoldDB" id="M5J6I0"/>
<name>M5J6I0_9LACO</name>
<dbReference type="Proteomes" id="UP000011912">
    <property type="component" value="Unassembled WGS sequence"/>
</dbReference>
<dbReference type="EMBL" id="ANAG01000007">
    <property type="protein sequence ID" value="EKW99415.1"/>
    <property type="molecule type" value="Genomic_DNA"/>
</dbReference>
<proteinExistence type="predicted"/>
<sequence length="63" mass="7325">MRKKRKKVVKKLHPLKLNRKVRNKLRQVVAPQFSNSLKLNKVNSNQPKEKLIANVATIPKVMP</sequence>
<reference evidence="1 2" key="1">
    <citation type="journal article" date="2013" name="Genome Announc.">
        <title>Genome Sequence of Lactobacillus saerimneri 30a (Formerly Lactobacillus sp. Strain 30a), a Reference Lactic Acid Bacterium Strain Producing Biogenic Amines.</title>
        <authorList>
            <person name="Romano A."/>
            <person name="Trip H."/>
            <person name="Campbell-Sills H."/>
            <person name="Bouchez O."/>
            <person name="Sherman D."/>
            <person name="Lolkema J.S."/>
            <person name="Lucas P.M."/>
        </authorList>
    </citation>
    <scope>NUCLEOTIDE SEQUENCE [LARGE SCALE GENOMIC DNA]</scope>
    <source>
        <strain evidence="1 2">30a</strain>
    </source>
</reference>